<dbReference type="Gene3D" id="2.40.170.20">
    <property type="entry name" value="TonB-dependent receptor, beta-barrel domain"/>
    <property type="match status" value="1"/>
</dbReference>
<evidence type="ECO:0000256" key="3">
    <source>
        <dbReference type="ARBA" id="ARBA00022452"/>
    </source>
</evidence>
<keyword evidence="5" id="KW-0472">Membrane</keyword>
<keyword evidence="2" id="KW-0813">Transport</keyword>
<proteinExistence type="predicted"/>
<comment type="caution">
    <text evidence="9">The sequence shown here is derived from an EMBL/GenBank/DDBJ whole genome shotgun (WGS) entry which is preliminary data.</text>
</comment>
<reference evidence="9 10" key="1">
    <citation type="submission" date="2020-07" db="EMBL/GenBank/DDBJ databases">
        <title>Luteimonas sp. SJ-92.</title>
        <authorList>
            <person name="Huang X.-X."/>
            <person name="Xu L."/>
            <person name="Sun J.-Q."/>
        </authorList>
    </citation>
    <scope>NUCLEOTIDE SEQUENCE [LARGE SCALE GENOMIC DNA]</scope>
    <source>
        <strain evidence="9 10">SJ-92</strain>
    </source>
</reference>
<dbReference type="AlphaFoldDB" id="A0A853J882"/>
<keyword evidence="4" id="KW-0812">Transmembrane</keyword>
<evidence type="ECO:0000256" key="2">
    <source>
        <dbReference type="ARBA" id="ARBA00022448"/>
    </source>
</evidence>
<name>A0A853J882_9GAMM</name>
<sequence length="656" mass="69953">MFPNRAARHALLAASLLALAAPAAHAQTPPQPPASGPGPGRTQQNVVRQAEDGFGTTIGRESIGIYTAGNVRGFSALAAGNARIDGLYFDQVAAPSSRIRQSTAIRVGMSSLAFPFQAPTGVVDYGLIRPGAEAALSATASADTDANASLELDFSLPLAGERLAVGGGAAYLDNTFANGSTSTQAVLGLAARFRPAAWLEVQPFWSRTDTHDNTIGPAYSPAGDAPPPRVPRGRFLGQDWAGFEGAAQLYGVLGTARPAAGWSVDLGLFRSAFLTERDTFVLLDDIQADGTGRYLVFTDPPGRTESTSGELRATRSFARGAWSHRIIASLRARDRWQLFGGSDTQDFGLVRVGERVAFDAPDFVFGAQSRDEVRQSTGGIAFVGHWADIGEVAFGVSNTDYRKRVQRPGLAEAESRSSLLVHNGSVAVHVAPRLAVFAGYARGLEESGVAPQNATNRNEALPAIATRQQDAGFRWSPTDRLRLIGGVFEVRKPYFSRNVEGLFTQLGTLRNRGIELSLAGALTERLRVVVGGVVLDPEVTGEGVRIGRVGPRPVGLPRRKFDANLDWTTPLEGVSLDARFAHQSSRPATTSNSVFLPARTTASIGGRYRFRLAGNDSVLRVSLSNLFDAYGYDLYGSGTYDVIEGRKLSASLVTDF</sequence>
<dbReference type="InterPro" id="IPR039426">
    <property type="entry name" value="TonB-dep_rcpt-like"/>
</dbReference>
<dbReference type="PANTHER" id="PTHR32552:SF82">
    <property type="entry name" value="FCUA PROTEIN"/>
    <property type="match status" value="1"/>
</dbReference>
<evidence type="ECO:0000313" key="9">
    <source>
        <dbReference type="EMBL" id="NZA24938.1"/>
    </source>
</evidence>
<dbReference type="Proteomes" id="UP000578091">
    <property type="component" value="Unassembled WGS sequence"/>
</dbReference>
<dbReference type="RefSeq" id="WP_180676746.1">
    <property type="nucleotide sequence ID" value="NZ_JACCKA010000008.1"/>
</dbReference>
<feature type="chain" id="PRO_5032654082" evidence="8">
    <location>
        <begin position="27"/>
        <end position="656"/>
    </location>
</feature>
<dbReference type="EMBL" id="JACCKA010000008">
    <property type="protein sequence ID" value="NZA24938.1"/>
    <property type="molecule type" value="Genomic_DNA"/>
</dbReference>
<evidence type="ECO:0000256" key="1">
    <source>
        <dbReference type="ARBA" id="ARBA00004571"/>
    </source>
</evidence>
<evidence type="ECO:0000256" key="6">
    <source>
        <dbReference type="ARBA" id="ARBA00023237"/>
    </source>
</evidence>
<evidence type="ECO:0000256" key="5">
    <source>
        <dbReference type="ARBA" id="ARBA00023136"/>
    </source>
</evidence>
<feature type="region of interest" description="Disordered" evidence="7">
    <location>
        <begin position="23"/>
        <end position="44"/>
    </location>
</feature>
<keyword evidence="3" id="KW-1134">Transmembrane beta strand</keyword>
<keyword evidence="9" id="KW-0675">Receptor</keyword>
<evidence type="ECO:0000256" key="7">
    <source>
        <dbReference type="SAM" id="MobiDB-lite"/>
    </source>
</evidence>
<evidence type="ECO:0000313" key="10">
    <source>
        <dbReference type="Proteomes" id="UP000578091"/>
    </source>
</evidence>
<evidence type="ECO:0000256" key="4">
    <source>
        <dbReference type="ARBA" id="ARBA00022692"/>
    </source>
</evidence>
<keyword evidence="10" id="KW-1185">Reference proteome</keyword>
<accession>A0A853J882</accession>
<protein>
    <submittedName>
        <fullName evidence="9">TonB-dependent receptor</fullName>
    </submittedName>
</protein>
<comment type="subcellular location">
    <subcellularLocation>
        <location evidence="1">Cell outer membrane</location>
        <topology evidence="1">Multi-pass membrane protein</topology>
    </subcellularLocation>
</comment>
<dbReference type="GO" id="GO:0009279">
    <property type="term" value="C:cell outer membrane"/>
    <property type="evidence" value="ECO:0007669"/>
    <property type="project" value="UniProtKB-SubCell"/>
</dbReference>
<dbReference type="SUPFAM" id="SSF56935">
    <property type="entry name" value="Porins"/>
    <property type="match status" value="1"/>
</dbReference>
<dbReference type="PANTHER" id="PTHR32552">
    <property type="entry name" value="FERRICHROME IRON RECEPTOR-RELATED"/>
    <property type="match status" value="1"/>
</dbReference>
<organism evidence="9 10">
    <name type="scientific">Luteimonas salinisoli</name>
    <dbReference type="NCBI Taxonomy" id="2752307"/>
    <lineage>
        <taxon>Bacteria</taxon>
        <taxon>Pseudomonadati</taxon>
        <taxon>Pseudomonadota</taxon>
        <taxon>Gammaproteobacteria</taxon>
        <taxon>Lysobacterales</taxon>
        <taxon>Lysobacteraceae</taxon>
        <taxon>Luteimonas</taxon>
    </lineage>
</organism>
<keyword evidence="8" id="KW-0732">Signal</keyword>
<feature type="signal peptide" evidence="8">
    <location>
        <begin position="1"/>
        <end position="26"/>
    </location>
</feature>
<gene>
    <name evidence="9" type="ORF">H0E84_00925</name>
</gene>
<dbReference type="GO" id="GO:0015344">
    <property type="term" value="F:siderophore uptake transmembrane transporter activity"/>
    <property type="evidence" value="ECO:0007669"/>
    <property type="project" value="TreeGrafter"/>
</dbReference>
<keyword evidence="6" id="KW-0998">Cell outer membrane</keyword>
<evidence type="ECO:0000256" key="8">
    <source>
        <dbReference type="SAM" id="SignalP"/>
    </source>
</evidence>
<dbReference type="InterPro" id="IPR036942">
    <property type="entry name" value="Beta-barrel_TonB_sf"/>
</dbReference>